<dbReference type="AlphaFoldDB" id="A0A8H5Z9G7"/>
<protein>
    <submittedName>
        <fullName evidence="3">Uncharacterized protein</fullName>
    </submittedName>
</protein>
<accession>A0A8H5Z9G7</accession>
<comment type="caution">
    <text evidence="3">The sequence shown here is derived from an EMBL/GenBank/DDBJ whole genome shotgun (WGS) entry which is preliminary data.</text>
</comment>
<keyword evidence="2" id="KW-0472">Membrane</keyword>
<name>A0A8H5Z9G7_COCSA</name>
<feature type="transmembrane region" description="Helical" evidence="2">
    <location>
        <begin position="74"/>
        <end position="93"/>
    </location>
</feature>
<reference evidence="3" key="1">
    <citation type="submission" date="2019-11" db="EMBL/GenBank/DDBJ databases">
        <title>Bipolaris sorokiniana Genome sequencing.</title>
        <authorList>
            <person name="Wang H."/>
        </authorList>
    </citation>
    <scope>NUCLEOTIDE SEQUENCE</scope>
</reference>
<feature type="region of interest" description="Disordered" evidence="1">
    <location>
        <begin position="1"/>
        <end position="23"/>
    </location>
</feature>
<evidence type="ECO:0000313" key="4">
    <source>
        <dbReference type="Proteomes" id="UP000624244"/>
    </source>
</evidence>
<keyword evidence="2" id="KW-1133">Transmembrane helix</keyword>
<evidence type="ECO:0000256" key="1">
    <source>
        <dbReference type="SAM" id="MobiDB-lite"/>
    </source>
</evidence>
<evidence type="ECO:0000256" key="2">
    <source>
        <dbReference type="SAM" id="Phobius"/>
    </source>
</evidence>
<keyword evidence="2" id="KW-0812">Transmembrane</keyword>
<organism evidence="3 4">
    <name type="scientific">Cochliobolus sativus</name>
    <name type="common">Common root rot and spot blotch fungus</name>
    <name type="synonym">Bipolaris sorokiniana</name>
    <dbReference type="NCBI Taxonomy" id="45130"/>
    <lineage>
        <taxon>Eukaryota</taxon>
        <taxon>Fungi</taxon>
        <taxon>Dikarya</taxon>
        <taxon>Ascomycota</taxon>
        <taxon>Pezizomycotina</taxon>
        <taxon>Dothideomycetes</taxon>
        <taxon>Pleosporomycetidae</taxon>
        <taxon>Pleosporales</taxon>
        <taxon>Pleosporineae</taxon>
        <taxon>Pleosporaceae</taxon>
        <taxon>Bipolaris</taxon>
    </lineage>
</organism>
<gene>
    <name evidence="3" type="ORF">GGP41_008639</name>
</gene>
<evidence type="ECO:0000313" key="3">
    <source>
        <dbReference type="EMBL" id="KAF5846158.1"/>
    </source>
</evidence>
<proteinExistence type="predicted"/>
<dbReference type="Proteomes" id="UP000624244">
    <property type="component" value="Unassembled WGS sequence"/>
</dbReference>
<sequence>MLEAQASSFRSLQRMPQSQGSKKSLNSLHSALTAAYKELRASWEGLIEVILTYSLYHLTLNESMEQKRSCIKSYIGFLSLILGMCILCTYFLMNLWRCATNSSTIWWCREELLCRL</sequence>
<dbReference type="EMBL" id="WNKQ01000017">
    <property type="protein sequence ID" value="KAF5846158.1"/>
    <property type="molecule type" value="Genomic_DNA"/>
</dbReference>